<dbReference type="InterPro" id="IPR009057">
    <property type="entry name" value="Homeodomain-like_sf"/>
</dbReference>
<feature type="DNA-binding region" description="H-T-H motif" evidence="4">
    <location>
        <begin position="33"/>
        <end position="52"/>
    </location>
</feature>
<evidence type="ECO:0000256" key="2">
    <source>
        <dbReference type="ARBA" id="ARBA00023125"/>
    </source>
</evidence>
<proteinExistence type="predicted"/>
<dbReference type="EMBL" id="BSNK01000002">
    <property type="protein sequence ID" value="GLQ24233.1"/>
    <property type="molecule type" value="Genomic_DNA"/>
</dbReference>
<evidence type="ECO:0000313" key="6">
    <source>
        <dbReference type="EMBL" id="GLQ24233.1"/>
    </source>
</evidence>
<dbReference type="Proteomes" id="UP001161391">
    <property type="component" value="Unassembled WGS sequence"/>
</dbReference>
<keyword evidence="3" id="KW-0804">Transcription</keyword>
<dbReference type="InterPro" id="IPR025996">
    <property type="entry name" value="MT1864/Rv1816-like_C"/>
</dbReference>
<evidence type="ECO:0000256" key="1">
    <source>
        <dbReference type="ARBA" id="ARBA00023015"/>
    </source>
</evidence>
<dbReference type="PRINTS" id="PR00455">
    <property type="entry name" value="HTHTETR"/>
</dbReference>
<dbReference type="InterPro" id="IPR050109">
    <property type="entry name" value="HTH-type_TetR-like_transc_reg"/>
</dbReference>
<dbReference type="Pfam" id="PF00440">
    <property type="entry name" value="TetR_N"/>
    <property type="match status" value="1"/>
</dbReference>
<dbReference type="PANTHER" id="PTHR30055:SF220">
    <property type="entry name" value="TETR-FAMILY REGULATORY PROTEIN"/>
    <property type="match status" value="1"/>
</dbReference>
<organism evidence="6 7">
    <name type="scientific">Algimonas ampicilliniresistens</name>
    <dbReference type="NCBI Taxonomy" id="1298735"/>
    <lineage>
        <taxon>Bacteria</taxon>
        <taxon>Pseudomonadati</taxon>
        <taxon>Pseudomonadota</taxon>
        <taxon>Alphaproteobacteria</taxon>
        <taxon>Maricaulales</taxon>
        <taxon>Robiginitomaculaceae</taxon>
        <taxon>Algimonas</taxon>
    </lineage>
</organism>
<dbReference type="Pfam" id="PF13305">
    <property type="entry name" value="TetR_C_33"/>
    <property type="match status" value="1"/>
</dbReference>
<gene>
    <name evidence="6" type="ORF">GCM10007853_21070</name>
</gene>
<keyword evidence="1" id="KW-0805">Transcription regulation</keyword>
<dbReference type="InterPro" id="IPR036271">
    <property type="entry name" value="Tet_transcr_reg_TetR-rel_C_sf"/>
</dbReference>
<name>A0ABQ5VBP5_9PROT</name>
<comment type="caution">
    <text evidence="6">The sequence shown here is derived from an EMBL/GenBank/DDBJ whole genome shotgun (WGS) entry which is preliminary data.</text>
</comment>
<keyword evidence="7" id="KW-1185">Reference proteome</keyword>
<evidence type="ECO:0000256" key="3">
    <source>
        <dbReference type="ARBA" id="ARBA00023163"/>
    </source>
</evidence>
<dbReference type="InterPro" id="IPR001647">
    <property type="entry name" value="HTH_TetR"/>
</dbReference>
<evidence type="ECO:0000256" key="4">
    <source>
        <dbReference type="PROSITE-ProRule" id="PRU00335"/>
    </source>
</evidence>
<dbReference type="SUPFAM" id="SSF46689">
    <property type="entry name" value="Homeodomain-like"/>
    <property type="match status" value="1"/>
</dbReference>
<sequence>MTKNKQFHHGDLKTALLRAARDLLDEGGETGVGVRAVARKVGVSHAAPVNHFKDRRTLLTALTAELIDDVRADIDLRLKVAPKDPFVRIEAIATAFIDYGVRHPNRYALLWRYDVVDHESEMMRSRSDVIYELICNEIDILASGRNIDRDTIAIGLWSMVHGYIDLKTVGMFEDRNDSVTGDERPKALIKMFRTVLDNYGLNLSK</sequence>
<feature type="domain" description="HTH tetR-type" evidence="5">
    <location>
        <begin position="10"/>
        <end position="70"/>
    </location>
</feature>
<dbReference type="Gene3D" id="1.10.357.10">
    <property type="entry name" value="Tetracycline Repressor, domain 2"/>
    <property type="match status" value="1"/>
</dbReference>
<dbReference type="PROSITE" id="PS50977">
    <property type="entry name" value="HTH_TETR_2"/>
    <property type="match status" value="1"/>
</dbReference>
<keyword evidence="2 4" id="KW-0238">DNA-binding</keyword>
<dbReference type="RefSeq" id="WP_284390439.1">
    <property type="nucleotide sequence ID" value="NZ_BSNK01000002.1"/>
</dbReference>
<dbReference type="SUPFAM" id="SSF48498">
    <property type="entry name" value="Tetracyclin repressor-like, C-terminal domain"/>
    <property type="match status" value="1"/>
</dbReference>
<protein>
    <submittedName>
        <fullName evidence="6">TetR-family transcriptional regulator</fullName>
    </submittedName>
</protein>
<evidence type="ECO:0000259" key="5">
    <source>
        <dbReference type="PROSITE" id="PS50977"/>
    </source>
</evidence>
<evidence type="ECO:0000313" key="7">
    <source>
        <dbReference type="Proteomes" id="UP001161391"/>
    </source>
</evidence>
<dbReference type="PANTHER" id="PTHR30055">
    <property type="entry name" value="HTH-TYPE TRANSCRIPTIONAL REGULATOR RUTR"/>
    <property type="match status" value="1"/>
</dbReference>
<reference evidence="6" key="1">
    <citation type="journal article" date="2014" name="Int. J. Syst. Evol. Microbiol.">
        <title>Complete genome of a new Firmicutes species belonging to the dominant human colonic microbiota ('Ruminococcus bicirculans') reveals two chromosomes and a selective capacity to utilize plant glucans.</title>
        <authorList>
            <consortium name="NISC Comparative Sequencing Program"/>
            <person name="Wegmann U."/>
            <person name="Louis P."/>
            <person name="Goesmann A."/>
            <person name="Henrissat B."/>
            <person name="Duncan S.H."/>
            <person name="Flint H.J."/>
        </authorList>
    </citation>
    <scope>NUCLEOTIDE SEQUENCE</scope>
    <source>
        <strain evidence="6">NBRC 108219</strain>
    </source>
</reference>
<accession>A0ABQ5VBP5</accession>
<reference evidence="6" key="2">
    <citation type="submission" date="2023-01" db="EMBL/GenBank/DDBJ databases">
        <title>Draft genome sequence of Algimonas ampicilliniresistens strain NBRC 108219.</title>
        <authorList>
            <person name="Sun Q."/>
            <person name="Mori K."/>
        </authorList>
    </citation>
    <scope>NUCLEOTIDE SEQUENCE</scope>
    <source>
        <strain evidence="6">NBRC 108219</strain>
    </source>
</reference>